<dbReference type="Proteomes" id="UP000198605">
    <property type="component" value="Unassembled WGS sequence"/>
</dbReference>
<dbReference type="GO" id="GO:0016887">
    <property type="term" value="F:ATP hydrolysis activity"/>
    <property type="evidence" value="ECO:0007669"/>
    <property type="project" value="InterPro"/>
</dbReference>
<dbReference type="STRING" id="47854.GA0070603_2896"/>
<protein>
    <submittedName>
        <fullName evidence="2">AAA domain (Dynein-related subfamily)</fullName>
    </submittedName>
</protein>
<dbReference type="InterPro" id="IPR011704">
    <property type="entry name" value="ATPase_dyneun-rel_AAA"/>
</dbReference>
<dbReference type="SMART" id="SM00382">
    <property type="entry name" value="AAA"/>
    <property type="match status" value="1"/>
</dbReference>
<sequence>MVVADRRAQGTTDHELSEILEAPGGLNNIRPRRNELVNIGLLEDSGRKRPTGSGKTATVWTLSGQMRRMLSIRFSTDDCELAGRVLQAADRRGLDAAQTAALAKARARLALLGRLAKRAAADEGVTVSAIVDDDKPILTVYISGMEPARSCVIARLDGQGLDLMFQLAPADEESLEAKESESRLRVRMQLASLSAQDRVPLESLASDDWIFEADNGTGARFATAGEWIAAMAAEPSSSGLVRRHIDPETLAATDNAGELVKQLTVVTLRAIATADDIGNDPTHVLVTELHWAEERARALVELAGRSRQLLFAGPPGTGKTLAARALARALGGDTRVKLVQFHPTYAYEDFVEGIRPRLDEAATELRYKVHKGVLRRLISAATDAPGAAHFLIVDEINRANLPRVLGELLFALEYRGEDNKIELPYSGEQIYMPENLWLIGTMNTADRSVALMDAAMRRRFKEVRFGVDLDALLRWHEKRTSVELGKEAVERLKRLNSQVVALLDDDRAIGHSFLMREDLAQVGFEAVWMEDLEAVLRDHLLGRQDDLPALRDAFLGPLL</sequence>
<dbReference type="PANTHER" id="PTHR37291:SF1">
    <property type="entry name" value="TYPE IV METHYL-DIRECTED RESTRICTION ENZYME ECOKMCRB SUBUNIT"/>
    <property type="match status" value="1"/>
</dbReference>
<dbReference type="EMBL" id="FMIB01000002">
    <property type="protein sequence ID" value="SCL59844.1"/>
    <property type="molecule type" value="Genomic_DNA"/>
</dbReference>
<dbReference type="Pfam" id="PF07728">
    <property type="entry name" value="AAA_5"/>
    <property type="match status" value="1"/>
</dbReference>
<evidence type="ECO:0000259" key="1">
    <source>
        <dbReference type="SMART" id="SM00382"/>
    </source>
</evidence>
<evidence type="ECO:0000313" key="3">
    <source>
        <dbReference type="Proteomes" id="UP000198605"/>
    </source>
</evidence>
<dbReference type="SUPFAM" id="SSF52540">
    <property type="entry name" value="P-loop containing nucleoside triphosphate hydrolases"/>
    <property type="match status" value="1"/>
</dbReference>
<accession>A0A1C6V150</accession>
<organism evidence="2 3">
    <name type="scientific">Micromonospora chersina</name>
    <dbReference type="NCBI Taxonomy" id="47854"/>
    <lineage>
        <taxon>Bacteria</taxon>
        <taxon>Bacillati</taxon>
        <taxon>Actinomycetota</taxon>
        <taxon>Actinomycetes</taxon>
        <taxon>Micromonosporales</taxon>
        <taxon>Micromonosporaceae</taxon>
        <taxon>Micromonospora</taxon>
    </lineage>
</organism>
<proteinExistence type="predicted"/>
<dbReference type="InterPro" id="IPR003593">
    <property type="entry name" value="AAA+_ATPase"/>
</dbReference>
<evidence type="ECO:0000313" key="2">
    <source>
        <dbReference type="EMBL" id="SCL59844.1"/>
    </source>
</evidence>
<keyword evidence="3" id="KW-1185">Reference proteome</keyword>
<reference evidence="3" key="1">
    <citation type="submission" date="2016-06" db="EMBL/GenBank/DDBJ databases">
        <authorList>
            <person name="Varghese N."/>
            <person name="Submissions Spin"/>
        </authorList>
    </citation>
    <scope>NUCLEOTIDE SEQUENCE [LARGE SCALE GENOMIC DNA]</scope>
    <source>
        <strain evidence="3">DSM 44151</strain>
    </source>
</reference>
<dbReference type="GO" id="GO:0005524">
    <property type="term" value="F:ATP binding"/>
    <property type="evidence" value="ECO:0007669"/>
    <property type="project" value="InterPro"/>
</dbReference>
<dbReference type="AlphaFoldDB" id="A0A1C6V150"/>
<dbReference type="Gene3D" id="3.40.50.300">
    <property type="entry name" value="P-loop containing nucleotide triphosphate hydrolases"/>
    <property type="match status" value="1"/>
</dbReference>
<name>A0A1C6V150_9ACTN</name>
<dbReference type="PANTHER" id="PTHR37291">
    <property type="entry name" value="5-METHYLCYTOSINE-SPECIFIC RESTRICTION ENZYME B"/>
    <property type="match status" value="1"/>
</dbReference>
<dbReference type="InterPro" id="IPR052934">
    <property type="entry name" value="Methyl-DNA_Rec/Restrict_Enz"/>
</dbReference>
<gene>
    <name evidence="2" type="ORF">GA0070603_2896</name>
</gene>
<feature type="domain" description="AAA+ ATPase" evidence="1">
    <location>
        <begin position="305"/>
        <end position="470"/>
    </location>
</feature>
<dbReference type="InterPro" id="IPR027417">
    <property type="entry name" value="P-loop_NTPase"/>
</dbReference>